<accession>A0AAV7X5K6</accession>
<comment type="caution">
    <text evidence="1">The sequence shown here is derived from an EMBL/GenBank/DDBJ whole genome shotgun (WGS) entry which is preliminary data.</text>
</comment>
<organism evidence="1 2">
    <name type="scientific">Megalurothrips usitatus</name>
    <name type="common">bean blossom thrips</name>
    <dbReference type="NCBI Taxonomy" id="439358"/>
    <lineage>
        <taxon>Eukaryota</taxon>
        <taxon>Metazoa</taxon>
        <taxon>Ecdysozoa</taxon>
        <taxon>Arthropoda</taxon>
        <taxon>Hexapoda</taxon>
        <taxon>Insecta</taxon>
        <taxon>Pterygota</taxon>
        <taxon>Neoptera</taxon>
        <taxon>Paraneoptera</taxon>
        <taxon>Thysanoptera</taxon>
        <taxon>Terebrantia</taxon>
        <taxon>Thripoidea</taxon>
        <taxon>Thripidae</taxon>
        <taxon>Megalurothrips</taxon>
    </lineage>
</organism>
<keyword evidence="2" id="KW-1185">Reference proteome</keyword>
<protein>
    <submittedName>
        <fullName evidence="1">Uncharacterized protein</fullName>
    </submittedName>
</protein>
<reference evidence="1" key="1">
    <citation type="submission" date="2022-12" db="EMBL/GenBank/DDBJ databases">
        <title>Chromosome-level genome assembly of the bean flower thrips Megalurothrips usitatus.</title>
        <authorList>
            <person name="Ma L."/>
            <person name="Liu Q."/>
            <person name="Li H."/>
            <person name="Cai W."/>
        </authorList>
    </citation>
    <scope>NUCLEOTIDE SEQUENCE</scope>
    <source>
        <strain evidence="1">Cailab_2022a</strain>
    </source>
</reference>
<sequence length="419" mass="48355">MPATVLAHIKGVERVLRFAKNWQDQPNFPVNKARYVEQLTTAHCRVSRTQKEWIKKCQTKKAESKVNFRKKGPLPMNDIRNYFSCNETINQVTASFEWLEKYVAGNGNVILLGDGRKYDHVLAHHWNIVLRRLTAQLSVLTKRTSAIQGITIAEFESREKTDEGFHLVIGEHKNADLNQDSIMLSSSEEQLWRRFYVLRLLCRKEGPWPDKNQLFVNICGKSPRNITVNINKTIGSKEHTINGRTMRTYTATVSKLCSPSKRNNMISFLNHSEGTDNAMYKCPTVDDTIKGQNAIKEIQTCDSILTTVVPKITELWPYDDEAVFPDKEEIEDILDMKFGITVTSLDSNVYAELRSAWREANTSHIVSHFASSLPSFDEKKILTTLRSHAEWKEKRFQIRDLVKKRFEEKVRAYVCTLIR</sequence>
<proteinExistence type="predicted"/>
<dbReference type="AlphaFoldDB" id="A0AAV7X5K6"/>
<evidence type="ECO:0000313" key="2">
    <source>
        <dbReference type="Proteomes" id="UP001075354"/>
    </source>
</evidence>
<gene>
    <name evidence="1" type="ORF">ONE63_011482</name>
</gene>
<dbReference type="Proteomes" id="UP001075354">
    <property type="component" value="Unassembled WGS sequence"/>
</dbReference>
<name>A0AAV7X5K6_9NEOP</name>
<dbReference type="EMBL" id="JAPTSV010000837">
    <property type="protein sequence ID" value="KAJ1518910.1"/>
    <property type="molecule type" value="Genomic_DNA"/>
</dbReference>
<evidence type="ECO:0000313" key="1">
    <source>
        <dbReference type="EMBL" id="KAJ1518910.1"/>
    </source>
</evidence>